<proteinExistence type="predicted"/>
<gene>
    <name evidence="3" type="ORF">P8C59_001122</name>
</gene>
<feature type="region of interest" description="Disordered" evidence="1">
    <location>
        <begin position="416"/>
        <end position="445"/>
    </location>
</feature>
<dbReference type="AlphaFoldDB" id="A0AAD9HXK5"/>
<evidence type="ECO:0000256" key="1">
    <source>
        <dbReference type="SAM" id="MobiDB-lite"/>
    </source>
</evidence>
<feature type="compositionally biased region" description="Polar residues" evidence="1">
    <location>
        <begin position="426"/>
        <end position="445"/>
    </location>
</feature>
<accession>A0AAD9HXK5</accession>
<comment type="caution">
    <text evidence="3">The sequence shown here is derived from an EMBL/GenBank/DDBJ whole genome shotgun (WGS) entry which is preliminary data.</text>
</comment>
<evidence type="ECO:0000313" key="4">
    <source>
        <dbReference type="Proteomes" id="UP001217918"/>
    </source>
</evidence>
<keyword evidence="4" id="KW-1185">Reference proteome</keyword>
<reference evidence="3" key="1">
    <citation type="journal article" date="2023" name="Mol. Plant Microbe Interact.">
        <title>Elucidating the Obligate Nature and Biological Capacity of an Invasive Fungal Corn Pathogen.</title>
        <authorList>
            <person name="MacCready J.S."/>
            <person name="Roggenkamp E.M."/>
            <person name="Gdanetz K."/>
            <person name="Chilvers M.I."/>
        </authorList>
    </citation>
    <scope>NUCLEOTIDE SEQUENCE</scope>
    <source>
        <strain evidence="3">PM02</strain>
    </source>
</reference>
<dbReference type="EMBL" id="JAQQPM010000001">
    <property type="protein sequence ID" value="KAK2067373.1"/>
    <property type="molecule type" value="Genomic_DNA"/>
</dbReference>
<evidence type="ECO:0000259" key="2">
    <source>
        <dbReference type="Pfam" id="PF07727"/>
    </source>
</evidence>
<sequence length="704" mass="79388">MSHGKAMTTDTTVKFIEDNTVLKGAVSPDPSNLNTEKPISIEIGPSKLESYESSSDSELDKPLPDKPINPVIGESTRPTISIRKPELPEAFPQTIEPIFAPKPIEVIAPNQPITNEPLDNSDLILEGDKMQLDYYKLLAKTSSYILSFVYKARKRVISKDSTPITYKQVLKLPRDERRVFKFLPRSLLPSNHKLITYRNVLKVKKDAKNRPIKYKSRLVARGFIQVEGLDYTVTYASTSIPPTWHILLAIGAVLDWEIEQADFIGAFLNSALKEEIYMEIPKGLLDLAASNKAIYKLLLKYGYNPSTPNIIKLSKALYRVFYNTKTCHFIVTYIDDCLFIGPNIGYITDLKKRLNKLSRSLNRPTKSHLNAAKNLFKYLNSTKDYSICFSYNGNIVVDLGPKLSNSSNITTKLSRDFHSKEGPRPLTTTSTTIVDSRNSKGSSQTSIINSSLVPIGFSDSDFAGDKATSKSTYGYLYKLAGRPISWKTKRATTIALSTLEAETDGLTEAIREVQWIIRLFSELYRPIDYPITLYRDNQGSITVANDPALYARAKYTLLKFRYVREQVKAKIVTIIYLNTKYIGSKEGFKDTITSSIVEEFSKKAYTIPDDESPDISNTYSDSDQAVLLMLLRNSLSSRPRATISWIYIPSKAFKLLVRQYSQPIESKKKDVYNEFHALTFSTFKKGLSALNAEFNGYLAKLIIA</sequence>
<feature type="domain" description="Reverse transcriptase Ty1/copia-type" evidence="2">
    <location>
        <begin position="188"/>
        <end position="356"/>
    </location>
</feature>
<dbReference type="Pfam" id="PF07727">
    <property type="entry name" value="RVT_2"/>
    <property type="match status" value="1"/>
</dbReference>
<dbReference type="InterPro" id="IPR013103">
    <property type="entry name" value="RVT_2"/>
</dbReference>
<organism evidence="3 4">
    <name type="scientific">Phyllachora maydis</name>
    <dbReference type="NCBI Taxonomy" id="1825666"/>
    <lineage>
        <taxon>Eukaryota</taxon>
        <taxon>Fungi</taxon>
        <taxon>Dikarya</taxon>
        <taxon>Ascomycota</taxon>
        <taxon>Pezizomycotina</taxon>
        <taxon>Sordariomycetes</taxon>
        <taxon>Sordariomycetidae</taxon>
        <taxon>Phyllachorales</taxon>
        <taxon>Phyllachoraceae</taxon>
        <taxon>Phyllachora</taxon>
    </lineage>
</organism>
<dbReference type="PANTHER" id="PTHR11439">
    <property type="entry name" value="GAG-POL-RELATED RETROTRANSPOSON"/>
    <property type="match status" value="1"/>
</dbReference>
<dbReference type="CDD" id="cd09272">
    <property type="entry name" value="RNase_HI_RT_Ty1"/>
    <property type="match status" value="1"/>
</dbReference>
<feature type="region of interest" description="Disordered" evidence="1">
    <location>
        <begin position="1"/>
        <end position="75"/>
    </location>
</feature>
<dbReference type="PANTHER" id="PTHR11439:SF467">
    <property type="entry name" value="INTEGRASE CATALYTIC DOMAIN-CONTAINING PROTEIN"/>
    <property type="match status" value="1"/>
</dbReference>
<dbReference type="Proteomes" id="UP001217918">
    <property type="component" value="Unassembled WGS sequence"/>
</dbReference>
<evidence type="ECO:0000313" key="3">
    <source>
        <dbReference type="EMBL" id="KAK2067373.1"/>
    </source>
</evidence>
<feature type="compositionally biased region" description="Low complexity" evidence="1">
    <location>
        <begin position="46"/>
        <end position="56"/>
    </location>
</feature>
<protein>
    <recommendedName>
        <fullName evidence="2">Reverse transcriptase Ty1/copia-type domain-containing protein</fullName>
    </recommendedName>
</protein>
<name>A0AAD9HXK5_9PEZI</name>